<organism evidence="1 2">
    <name type="scientific">Mariprofundus erugo</name>
    <dbReference type="NCBI Taxonomy" id="2528639"/>
    <lineage>
        <taxon>Bacteria</taxon>
        <taxon>Pseudomonadati</taxon>
        <taxon>Pseudomonadota</taxon>
        <taxon>Candidatius Mariprofundia</taxon>
        <taxon>Mariprofundales</taxon>
        <taxon>Mariprofundaceae</taxon>
        <taxon>Mariprofundus</taxon>
    </lineage>
</organism>
<name>A0A5R9GRB8_9PROT</name>
<dbReference type="EMBL" id="VBRY01000009">
    <property type="protein sequence ID" value="TLS66552.1"/>
    <property type="molecule type" value="Genomic_DNA"/>
</dbReference>
<evidence type="ECO:0008006" key="3">
    <source>
        <dbReference type="Google" id="ProtNLM"/>
    </source>
</evidence>
<dbReference type="Proteomes" id="UP000306585">
    <property type="component" value="Unassembled WGS sequence"/>
</dbReference>
<dbReference type="AlphaFoldDB" id="A0A5R9GRB8"/>
<protein>
    <recommendedName>
        <fullName evidence="3">Peroxiredoxin family protein</fullName>
    </recommendedName>
</protein>
<evidence type="ECO:0000313" key="1">
    <source>
        <dbReference type="EMBL" id="TLS66552.1"/>
    </source>
</evidence>
<evidence type="ECO:0000313" key="2">
    <source>
        <dbReference type="Proteomes" id="UP000306585"/>
    </source>
</evidence>
<dbReference type="RefSeq" id="WP_138239732.1">
    <property type="nucleotide sequence ID" value="NZ_VBRY01000009.1"/>
</dbReference>
<proteinExistence type="predicted"/>
<reference evidence="1 2" key="1">
    <citation type="journal article" date="2019" name="Appl. Environ. Microbiol.">
        <title>Environmental Evidence and Genomic Insight of Iron-oxidizing Bacteria Preference Towards More Corrosion Resistant Stainless Steel at Higher Salinities.</title>
        <authorList>
            <person name="Garrison C.E."/>
            <person name="Price K.A."/>
            <person name="Field E.K."/>
        </authorList>
    </citation>
    <scope>NUCLEOTIDE SEQUENCE [LARGE SCALE GENOMIC DNA]</scope>
    <source>
        <strain evidence="1 2">P3</strain>
    </source>
</reference>
<dbReference type="PANTHER" id="PTHR34655:SF2">
    <property type="entry name" value="PEROXIREDOXIN FAMILY PROTEIN"/>
    <property type="match status" value="1"/>
</dbReference>
<dbReference type="SUPFAM" id="SSF75169">
    <property type="entry name" value="DsrEFH-like"/>
    <property type="match status" value="1"/>
</dbReference>
<dbReference type="OrthoDB" id="9802028at2"/>
<accession>A0A5R9GRB8</accession>
<keyword evidence="2" id="KW-1185">Reference proteome</keyword>
<dbReference type="InterPro" id="IPR027396">
    <property type="entry name" value="DsrEFH-like"/>
</dbReference>
<comment type="caution">
    <text evidence="1">The sequence shown here is derived from an EMBL/GenBank/DDBJ whole genome shotgun (WGS) entry which is preliminary data.</text>
</comment>
<dbReference type="PANTHER" id="PTHR34655">
    <property type="entry name" value="CONSERVED WITHIN P. AEROPHILUM"/>
    <property type="match status" value="1"/>
</dbReference>
<dbReference type="InterPro" id="IPR032836">
    <property type="entry name" value="DsrE2-like"/>
</dbReference>
<dbReference type="Pfam" id="PF13686">
    <property type="entry name" value="DrsE_2"/>
    <property type="match status" value="1"/>
</dbReference>
<dbReference type="Gene3D" id="3.40.1260.10">
    <property type="entry name" value="DsrEFH-like"/>
    <property type="match status" value="1"/>
</dbReference>
<gene>
    <name evidence="1" type="ORF">FEF65_10345</name>
</gene>
<sequence length="162" mass="17711">MNLPANKKKISIVCFSGDFDKMVAAFTIASGAAATNREVTLFFTFWGLNALKKNKGRAATGNSFMAKAFNFLMGGLNNLPLSRLNFFGASPKLMTMMMKKHNVATLPELVEAAHALGVRIVACEMAMRILEVEQSDMIEEVEDVVGVATFLNDSEDAHIIFI</sequence>